<dbReference type="PANTHER" id="PTHR36844">
    <property type="entry name" value="PROTEASE PRSW"/>
    <property type="match status" value="1"/>
</dbReference>
<feature type="transmembrane region" description="Helical" evidence="2">
    <location>
        <begin position="5"/>
        <end position="22"/>
    </location>
</feature>
<evidence type="ECO:0000256" key="2">
    <source>
        <dbReference type="SAM" id="Phobius"/>
    </source>
</evidence>
<feature type="transmembrane region" description="Helical" evidence="2">
    <location>
        <begin position="28"/>
        <end position="50"/>
    </location>
</feature>
<feature type="transmembrane region" description="Helical" evidence="2">
    <location>
        <begin position="62"/>
        <end position="81"/>
    </location>
</feature>
<gene>
    <name evidence="3" type="ORF">H4281_38580</name>
</gene>
<dbReference type="Proteomes" id="UP000526734">
    <property type="component" value="Unassembled WGS sequence"/>
</dbReference>
<evidence type="ECO:0000313" key="4">
    <source>
        <dbReference type="Proteomes" id="UP000526734"/>
    </source>
</evidence>
<feature type="transmembrane region" description="Helical" evidence="2">
    <location>
        <begin position="136"/>
        <end position="157"/>
    </location>
</feature>
<keyword evidence="4" id="KW-1185">Reference proteome</keyword>
<sequence>MLLPVLGLIVVALCGLFLFGLATARVGWLAVAIGVVAALVPVGVVVAGLLWVDRWEPEPAKLLLIAFAWGACIATVTALLINTGAEAFGDLLLGGGNGSKVSALVSAPLVEEAAKGVFVLLIFWRRNEEFDGIVDGVVYAGFAAAGFAFTENIYYFGRAFADHGFGNGTSSGVLAAFLVRGVLSPFTHPLFTAMTGIGFGIAARYAQRWVRILAPLAGYLAGVFLHALWNAAATLNGGKSFLTLYFLVILPLLIAAIYVIVLQRRREQRIVAAALPKMAAARWIAPSEIELLASLPGRRQWRKQARKQSGRAAARAVGRYQASVTELAFLRRTRLRTEQDRQRQEELLQALRDARADAVRLANNRDSR</sequence>
<proteinExistence type="predicted"/>
<keyword evidence="3" id="KW-0645">Protease</keyword>
<keyword evidence="3" id="KW-0378">Hydrolase</keyword>
<accession>A0A7W3ZEZ7</accession>
<keyword evidence="2" id="KW-0472">Membrane</keyword>
<dbReference type="GO" id="GO:0008237">
    <property type="term" value="F:metallopeptidase activity"/>
    <property type="evidence" value="ECO:0007669"/>
    <property type="project" value="UniProtKB-KW"/>
</dbReference>
<dbReference type="InterPro" id="IPR026898">
    <property type="entry name" value="PrsW"/>
</dbReference>
<feature type="transmembrane region" description="Helical" evidence="2">
    <location>
        <begin position="101"/>
        <end position="124"/>
    </location>
</feature>
<name>A0A7W3ZEZ7_9PSEU</name>
<feature type="transmembrane region" description="Helical" evidence="2">
    <location>
        <begin position="241"/>
        <end position="261"/>
    </location>
</feature>
<protein>
    <submittedName>
        <fullName evidence="3">PrsW family intramembrane metalloprotease</fullName>
    </submittedName>
</protein>
<comment type="caution">
    <text evidence="3">The sequence shown here is derived from an EMBL/GenBank/DDBJ whole genome shotgun (WGS) entry which is preliminary data.</text>
</comment>
<dbReference type="EMBL" id="JACGZW010000017">
    <property type="protein sequence ID" value="MBB1159086.1"/>
    <property type="molecule type" value="Genomic_DNA"/>
</dbReference>
<evidence type="ECO:0000256" key="1">
    <source>
        <dbReference type="SAM" id="Coils"/>
    </source>
</evidence>
<feature type="transmembrane region" description="Helical" evidence="2">
    <location>
        <begin position="177"/>
        <end position="202"/>
    </location>
</feature>
<dbReference type="AlphaFoldDB" id="A0A7W3ZEZ7"/>
<keyword evidence="2" id="KW-1133">Transmembrane helix</keyword>
<dbReference type="GO" id="GO:0006508">
    <property type="term" value="P:proteolysis"/>
    <property type="evidence" value="ECO:0007669"/>
    <property type="project" value="UniProtKB-KW"/>
</dbReference>
<keyword evidence="3" id="KW-0482">Metalloprotease</keyword>
<feature type="transmembrane region" description="Helical" evidence="2">
    <location>
        <begin position="209"/>
        <end position="229"/>
    </location>
</feature>
<dbReference type="Pfam" id="PF13367">
    <property type="entry name" value="PrsW-protease"/>
    <property type="match status" value="1"/>
</dbReference>
<dbReference type="RefSeq" id="WP_037808268.1">
    <property type="nucleotide sequence ID" value="NZ_JACGZW010000017.1"/>
</dbReference>
<organism evidence="3 4">
    <name type="scientific">Amycolatopsis dendrobii</name>
    <dbReference type="NCBI Taxonomy" id="2760662"/>
    <lineage>
        <taxon>Bacteria</taxon>
        <taxon>Bacillati</taxon>
        <taxon>Actinomycetota</taxon>
        <taxon>Actinomycetes</taxon>
        <taxon>Pseudonocardiales</taxon>
        <taxon>Pseudonocardiaceae</taxon>
        <taxon>Amycolatopsis</taxon>
    </lineage>
</organism>
<evidence type="ECO:0000313" key="3">
    <source>
        <dbReference type="EMBL" id="MBB1159086.1"/>
    </source>
</evidence>
<keyword evidence="2" id="KW-0812">Transmembrane</keyword>
<dbReference type="PANTHER" id="PTHR36844:SF1">
    <property type="entry name" value="PROTEASE PRSW"/>
    <property type="match status" value="1"/>
</dbReference>
<keyword evidence="1" id="KW-0175">Coiled coil</keyword>
<feature type="coiled-coil region" evidence="1">
    <location>
        <begin position="334"/>
        <end position="364"/>
    </location>
</feature>
<reference evidence="3 4" key="1">
    <citation type="submission" date="2020-08" db="EMBL/GenBank/DDBJ databases">
        <title>Amycolatopsis sp. nov. DR6-1 isolated from Dendrobium heterocarpum.</title>
        <authorList>
            <person name="Tedsree N."/>
            <person name="Kuncharoen N."/>
            <person name="Likhitwitayawuid K."/>
            <person name="Tanasupawat S."/>
        </authorList>
    </citation>
    <scope>NUCLEOTIDE SEQUENCE [LARGE SCALE GENOMIC DNA]</scope>
    <source>
        <strain evidence="3 4">DR6-1</strain>
    </source>
</reference>